<feature type="domain" description="Minor tail T" evidence="1">
    <location>
        <begin position="11"/>
        <end position="69"/>
    </location>
</feature>
<name>A0ABX5MPK1_9BURK</name>
<gene>
    <name evidence="2" type="ORF">C7400_112140</name>
</gene>
<evidence type="ECO:0000259" key="1">
    <source>
        <dbReference type="Pfam" id="PF06223"/>
    </source>
</evidence>
<reference evidence="2 3" key="1">
    <citation type="submission" date="2018-05" db="EMBL/GenBank/DDBJ databases">
        <title>Genomic Encyclopedia of Type Strains, Phase IV (KMG-V): Genome sequencing to study the core and pangenomes of soil and plant-associated prokaryotes.</title>
        <authorList>
            <person name="Whitman W."/>
        </authorList>
    </citation>
    <scope>NUCLEOTIDE SEQUENCE [LARGE SCALE GENOMIC DNA]</scope>
    <source>
        <strain evidence="2 3">SIr-6563</strain>
    </source>
</reference>
<dbReference type="Pfam" id="PF06223">
    <property type="entry name" value="Phage_tail_T"/>
    <property type="match status" value="1"/>
</dbReference>
<dbReference type="Proteomes" id="UP000247515">
    <property type="component" value="Unassembled WGS sequence"/>
</dbReference>
<organism evidence="2 3">
    <name type="scientific">Paraburkholderia tropica</name>
    <dbReference type="NCBI Taxonomy" id="92647"/>
    <lineage>
        <taxon>Bacteria</taxon>
        <taxon>Pseudomonadati</taxon>
        <taxon>Pseudomonadota</taxon>
        <taxon>Betaproteobacteria</taxon>
        <taxon>Burkholderiales</taxon>
        <taxon>Burkholderiaceae</taxon>
        <taxon>Paraburkholderia</taxon>
    </lineage>
</organism>
<dbReference type="RefSeq" id="WP_110328070.1">
    <property type="nucleotide sequence ID" value="NZ_QJJV01000012.1"/>
</dbReference>
<evidence type="ECO:0000313" key="3">
    <source>
        <dbReference type="Proteomes" id="UP000247515"/>
    </source>
</evidence>
<keyword evidence="3" id="KW-1185">Reference proteome</keyword>
<evidence type="ECO:0000313" key="2">
    <source>
        <dbReference type="EMBL" id="PXX14528.1"/>
    </source>
</evidence>
<dbReference type="InterPro" id="IPR009350">
    <property type="entry name" value="Phage_tail_T"/>
</dbReference>
<sequence length="113" mass="12700">MSVARAKREIDSVEFAHWMAYYNIEPFGTPIENLRMGIVASTMANIHRDPKRPAFAPADFIPGERKAEPVLFDDPKDEARFVALSVFGIDLVKAKAKGRKRVKLKRGASGWQV</sequence>
<dbReference type="EMBL" id="QJJV01000012">
    <property type="protein sequence ID" value="PXX14528.1"/>
    <property type="molecule type" value="Genomic_DNA"/>
</dbReference>
<comment type="caution">
    <text evidence="2">The sequence shown here is derived from an EMBL/GenBank/DDBJ whole genome shotgun (WGS) entry which is preliminary data.</text>
</comment>
<proteinExistence type="predicted"/>
<protein>
    <recommendedName>
        <fullName evidence="1">Minor tail T domain-containing protein</fullName>
    </recommendedName>
</protein>
<accession>A0ABX5MPK1</accession>